<feature type="compositionally biased region" description="Low complexity" evidence="1">
    <location>
        <begin position="961"/>
        <end position="977"/>
    </location>
</feature>
<feature type="region of interest" description="Disordered" evidence="1">
    <location>
        <begin position="961"/>
        <end position="1117"/>
    </location>
</feature>
<feature type="compositionally biased region" description="Polar residues" evidence="1">
    <location>
        <begin position="1021"/>
        <end position="1030"/>
    </location>
</feature>
<proteinExistence type="predicted"/>
<protein>
    <submittedName>
        <fullName evidence="2">Uncharacterized protein</fullName>
    </submittedName>
</protein>
<feature type="region of interest" description="Disordered" evidence="1">
    <location>
        <begin position="702"/>
        <end position="870"/>
    </location>
</feature>
<feature type="compositionally biased region" description="Basic and acidic residues" evidence="1">
    <location>
        <begin position="775"/>
        <end position="785"/>
    </location>
</feature>
<dbReference type="AlphaFoldDB" id="A0A2A9M9L6"/>
<dbReference type="Proteomes" id="UP000224006">
    <property type="component" value="Chromosome VI"/>
</dbReference>
<reference evidence="2 3" key="1">
    <citation type="submission" date="2017-09" db="EMBL/GenBank/DDBJ databases">
        <title>Genome sequencing of Besnoitia besnoiti strain Bb-Ger1.</title>
        <authorList>
            <person name="Schares G."/>
            <person name="Venepally P."/>
            <person name="Lorenzi H.A."/>
        </authorList>
    </citation>
    <scope>NUCLEOTIDE SEQUENCE [LARGE SCALE GENOMIC DNA]</scope>
    <source>
        <strain evidence="2 3">Bb-Ger1</strain>
    </source>
</reference>
<feature type="compositionally biased region" description="Basic and acidic residues" evidence="1">
    <location>
        <begin position="137"/>
        <end position="150"/>
    </location>
</feature>
<evidence type="ECO:0000313" key="3">
    <source>
        <dbReference type="Proteomes" id="UP000224006"/>
    </source>
</evidence>
<feature type="compositionally biased region" description="Low complexity" evidence="1">
    <location>
        <begin position="855"/>
        <end position="868"/>
    </location>
</feature>
<feature type="compositionally biased region" description="Low complexity" evidence="1">
    <location>
        <begin position="110"/>
        <end position="122"/>
    </location>
</feature>
<feature type="compositionally biased region" description="Acidic residues" evidence="1">
    <location>
        <begin position="185"/>
        <end position="194"/>
    </location>
</feature>
<dbReference type="OrthoDB" id="10477839at2759"/>
<feature type="compositionally biased region" description="Gly residues" evidence="1">
    <location>
        <begin position="1091"/>
        <end position="1105"/>
    </location>
</feature>
<feature type="region of interest" description="Disordered" evidence="1">
    <location>
        <begin position="1"/>
        <end position="271"/>
    </location>
</feature>
<accession>A0A2A9M9L6</accession>
<feature type="region of interest" description="Disordered" evidence="1">
    <location>
        <begin position="613"/>
        <end position="643"/>
    </location>
</feature>
<feature type="compositionally biased region" description="Acidic residues" evidence="1">
    <location>
        <begin position="124"/>
        <end position="136"/>
    </location>
</feature>
<evidence type="ECO:0000256" key="1">
    <source>
        <dbReference type="SAM" id="MobiDB-lite"/>
    </source>
</evidence>
<dbReference type="EMBL" id="NWUJ01000006">
    <property type="protein sequence ID" value="PFH34695.1"/>
    <property type="molecule type" value="Genomic_DNA"/>
</dbReference>
<keyword evidence="3" id="KW-1185">Reference proteome</keyword>
<name>A0A2A9M9L6_BESBE</name>
<dbReference type="KEGG" id="bbes:BESB_067280"/>
<feature type="compositionally biased region" description="Low complexity" evidence="1">
    <location>
        <begin position="293"/>
        <end position="305"/>
    </location>
</feature>
<dbReference type="GeneID" id="40311654"/>
<gene>
    <name evidence="2" type="ORF">BESB_067280</name>
</gene>
<feature type="compositionally biased region" description="Basic and acidic residues" evidence="1">
    <location>
        <begin position="171"/>
        <end position="181"/>
    </location>
</feature>
<dbReference type="RefSeq" id="XP_029218704.1">
    <property type="nucleotide sequence ID" value="XM_029365121.1"/>
</dbReference>
<feature type="compositionally biased region" description="Basic and acidic residues" evidence="1">
    <location>
        <begin position="801"/>
        <end position="827"/>
    </location>
</feature>
<evidence type="ECO:0000313" key="2">
    <source>
        <dbReference type="EMBL" id="PFH34695.1"/>
    </source>
</evidence>
<feature type="compositionally biased region" description="Low complexity" evidence="1">
    <location>
        <begin position="1038"/>
        <end position="1072"/>
    </location>
</feature>
<feature type="compositionally biased region" description="Acidic residues" evidence="1">
    <location>
        <begin position="88"/>
        <end position="99"/>
    </location>
</feature>
<sequence length="1153" mass="118384">MAASGAKGRAKPGRRSSRVAQATRALRGASLGGLAQPSLEDCGGRKRMRREVAGEGRAKGGARATPQPSEPAGEEGDGDLDPERLDAPSEESGEADEAQEGGGGERGTRRGAASREASAGEATDTPEEEGAIEEPEGDRQEAGKDERSAESRLASAESKTAQEWVALRLRSGAEAEGKGGREMASWDEEEEETYGPEIRKRFKLEPSTRVLRSREAERPPTALRGEKDKPAKPLAAHRAKPLPLKWDKRSTRAAGAVEHTHSAPASGLEDSLRFLPRARGSTRAGRRLRSCRASRGGAGAAMGAASEDEESCEEVSVRRAQSARAGGGRRGGDAPCGEARGSAACACALANAPPRLGRKTGAAEGEGPDAQCTYSGAWVEYRREGECAEWLPHACSSCSCYCVCHWCGSASRIGTLRGPDCVGDATEDDGGAAHAPLQPFFEQLGGRTLRSAARGDGRRGGGAQVCGGERRVGLEARLGSSLRAASPASAAGVSFASALLPPPRGGVPGACEAADAAAVERWRWGPFSGEPSAWDGDGETGGGGGLKIIGVDAGDFGASGVITVLDETELQRRLAAVLLRRQLSAIAGDGCAGATASFQARRGVCDRGWGDAPVRPPRGGVHEASATAQTATERGGVTPQRNDVSAPASAFFARPSFSSDFASSASTAGSLSCVSGAPSVALSLEASPVASFSSYATLPPAAKDDRLHPPPLRLETSAANLSPSLASRRRAGLPRAGLPRAVSAAPAGSAGGCGPAEATPAPGQVGLRGDTCEPAAREMGARDAGRTTLEASALSRPRAGGHADRLEAGEKTLGIERERESHTDGRTRAARSSGVEARGSAALPHPASPTPPTSSDPRASSAAPPRLSGPQRTLSEFLLRVASRRARLERVGRLLAAIPLPAVSVEAVEAAEGLLAREEEAERRSRAREERALAFQRAESEPRRGCGSVSTRCVASPSLDYAAPSAASPPGTPLPAARSDDGKQAKEALGASTPPGSVPASSECAGGSTAVDSESYIERLPTSTSLASPSCPSPPQKPGAGAEARAALASSPAPASLASAAAPFSSSGACSPLPSPESPQTAASPAVCGPRRGGAEGMSKGGAGPTPGSSRGRWRQSVSRLEDFLRSFERQQRAAELARWRDVEESFAWLRSE</sequence>
<feature type="compositionally biased region" description="Basic residues" evidence="1">
    <location>
        <begin position="8"/>
        <end position="17"/>
    </location>
</feature>
<dbReference type="VEuPathDB" id="ToxoDB:BESB_067280"/>
<feature type="region of interest" description="Disordered" evidence="1">
    <location>
        <begin position="285"/>
        <end position="313"/>
    </location>
</feature>
<organism evidence="2 3">
    <name type="scientific">Besnoitia besnoiti</name>
    <name type="common">Apicomplexan protozoan</name>
    <dbReference type="NCBI Taxonomy" id="94643"/>
    <lineage>
        <taxon>Eukaryota</taxon>
        <taxon>Sar</taxon>
        <taxon>Alveolata</taxon>
        <taxon>Apicomplexa</taxon>
        <taxon>Conoidasida</taxon>
        <taxon>Coccidia</taxon>
        <taxon>Eucoccidiorida</taxon>
        <taxon>Eimeriorina</taxon>
        <taxon>Sarcocystidae</taxon>
        <taxon>Besnoitia</taxon>
    </lineage>
</organism>
<comment type="caution">
    <text evidence="2">The sequence shown here is derived from an EMBL/GenBank/DDBJ whole genome shotgun (WGS) entry which is preliminary data.</text>
</comment>
<feature type="compositionally biased region" description="Basic and acidic residues" evidence="1">
    <location>
        <begin position="197"/>
        <end position="231"/>
    </location>
</feature>